<evidence type="ECO:0000259" key="3">
    <source>
        <dbReference type="PROSITE" id="PS50977"/>
    </source>
</evidence>
<dbReference type="InterPro" id="IPR050109">
    <property type="entry name" value="HTH-type_TetR-like_transc_reg"/>
</dbReference>
<dbReference type="Gene3D" id="1.10.357.10">
    <property type="entry name" value="Tetracycline Repressor, domain 2"/>
    <property type="match status" value="1"/>
</dbReference>
<evidence type="ECO:0000313" key="4">
    <source>
        <dbReference type="EMBL" id="MFE1355452.1"/>
    </source>
</evidence>
<proteinExistence type="predicted"/>
<dbReference type="SUPFAM" id="SSF48498">
    <property type="entry name" value="Tetracyclin repressor-like, C-terminal domain"/>
    <property type="match status" value="1"/>
</dbReference>
<accession>A0ABW6GRR8</accession>
<dbReference type="Proteomes" id="UP001599542">
    <property type="component" value="Unassembled WGS sequence"/>
</dbReference>
<dbReference type="PANTHER" id="PTHR30055:SF237">
    <property type="entry name" value="TRANSCRIPTIONAL REPRESSOR MCE3R"/>
    <property type="match status" value="1"/>
</dbReference>
<dbReference type="EMBL" id="JBHYPX010000060">
    <property type="protein sequence ID" value="MFE1355452.1"/>
    <property type="molecule type" value="Genomic_DNA"/>
</dbReference>
<evidence type="ECO:0000256" key="2">
    <source>
        <dbReference type="PROSITE-ProRule" id="PRU00335"/>
    </source>
</evidence>
<evidence type="ECO:0000256" key="1">
    <source>
        <dbReference type="ARBA" id="ARBA00023125"/>
    </source>
</evidence>
<dbReference type="PANTHER" id="PTHR30055">
    <property type="entry name" value="HTH-TYPE TRANSCRIPTIONAL REGULATOR RUTR"/>
    <property type="match status" value="1"/>
</dbReference>
<feature type="domain" description="HTH tetR-type" evidence="3">
    <location>
        <begin position="7"/>
        <end position="67"/>
    </location>
</feature>
<organism evidence="4 5">
    <name type="scientific">Kitasatospora phosalacinea</name>
    <dbReference type="NCBI Taxonomy" id="2065"/>
    <lineage>
        <taxon>Bacteria</taxon>
        <taxon>Bacillati</taxon>
        <taxon>Actinomycetota</taxon>
        <taxon>Actinomycetes</taxon>
        <taxon>Kitasatosporales</taxon>
        <taxon>Streptomycetaceae</taxon>
        <taxon>Kitasatospora</taxon>
    </lineage>
</organism>
<dbReference type="InterPro" id="IPR009057">
    <property type="entry name" value="Homeodomain-like_sf"/>
</dbReference>
<sequence length="205" mass="22682">MPSRPAPAGHTAIIEAARAQFSEQGYGATSIRDIAQRAGVSLSALYYYYKGKQELLVAILDDGLDAYFGACEEALADAGEDPAERLEALVAATVRFRAGHPVKSSIVLTEGRSLEPEHLARYRENEERATRQFREVIERGVADGVFLTPYPDDARRAVIAMCNAIAQWYRPEGPVGIEELVERYVSLALTVVEYRPRTVRRPARG</sequence>
<dbReference type="InterPro" id="IPR036271">
    <property type="entry name" value="Tet_transcr_reg_TetR-rel_C_sf"/>
</dbReference>
<dbReference type="InterPro" id="IPR041490">
    <property type="entry name" value="KstR2_TetR_C"/>
</dbReference>
<dbReference type="Pfam" id="PF17932">
    <property type="entry name" value="TetR_C_24"/>
    <property type="match status" value="1"/>
</dbReference>
<dbReference type="SUPFAM" id="SSF46689">
    <property type="entry name" value="Homeodomain-like"/>
    <property type="match status" value="1"/>
</dbReference>
<feature type="DNA-binding region" description="H-T-H motif" evidence="2">
    <location>
        <begin position="30"/>
        <end position="49"/>
    </location>
</feature>
<protein>
    <submittedName>
        <fullName evidence="4">TetR family transcriptional regulator</fullName>
    </submittedName>
</protein>
<evidence type="ECO:0000313" key="5">
    <source>
        <dbReference type="Proteomes" id="UP001599542"/>
    </source>
</evidence>
<name>A0ABW6GRR8_9ACTN</name>
<comment type="caution">
    <text evidence="4">The sequence shown here is derived from an EMBL/GenBank/DDBJ whole genome shotgun (WGS) entry which is preliminary data.</text>
</comment>
<dbReference type="Pfam" id="PF00440">
    <property type="entry name" value="TetR_N"/>
    <property type="match status" value="1"/>
</dbReference>
<dbReference type="PROSITE" id="PS50977">
    <property type="entry name" value="HTH_TETR_2"/>
    <property type="match status" value="1"/>
</dbReference>
<dbReference type="PRINTS" id="PR00455">
    <property type="entry name" value="HTHTETR"/>
</dbReference>
<dbReference type="RefSeq" id="WP_380318215.1">
    <property type="nucleotide sequence ID" value="NZ_JBHYPW010000006.1"/>
</dbReference>
<keyword evidence="5" id="KW-1185">Reference proteome</keyword>
<reference evidence="4 5" key="1">
    <citation type="submission" date="2024-09" db="EMBL/GenBank/DDBJ databases">
        <title>The Natural Products Discovery Center: Release of the First 8490 Sequenced Strains for Exploring Actinobacteria Biosynthetic Diversity.</title>
        <authorList>
            <person name="Kalkreuter E."/>
            <person name="Kautsar S.A."/>
            <person name="Yang D."/>
            <person name="Bader C.D."/>
            <person name="Teijaro C.N."/>
            <person name="Fluegel L."/>
            <person name="Davis C.M."/>
            <person name="Simpson J.R."/>
            <person name="Lauterbach L."/>
            <person name="Steele A.D."/>
            <person name="Gui C."/>
            <person name="Meng S."/>
            <person name="Li G."/>
            <person name="Viehrig K."/>
            <person name="Ye F."/>
            <person name="Su P."/>
            <person name="Kiefer A.F."/>
            <person name="Nichols A."/>
            <person name="Cepeda A.J."/>
            <person name="Yan W."/>
            <person name="Fan B."/>
            <person name="Jiang Y."/>
            <person name="Adhikari A."/>
            <person name="Zheng C.-J."/>
            <person name="Schuster L."/>
            <person name="Cowan T.M."/>
            <person name="Smanski M.J."/>
            <person name="Chevrette M.G."/>
            <person name="De Carvalho L.P.S."/>
            <person name="Shen B."/>
        </authorList>
    </citation>
    <scope>NUCLEOTIDE SEQUENCE [LARGE SCALE GENOMIC DNA]</scope>
    <source>
        <strain evidence="4 5">NPDC058753</strain>
    </source>
</reference>
<gene>
    <name evidence="4" type="ORF">ACFW6T_26025</name>
</gene>
<dbReference type="InterPro" id="IPR001647">
    <property type="entry name" value="HTH_TetR"/>
</dbReference>
<keyword evidence="1 2" id="KW-0238">DNA-binding</keyword>